<dbReference type="InterPro" id="IPR003737">
    <property type="entry name" value="GlcNAc_PI_deacetylase-related"/>
</dbReference>
<evidence type="ECO:0000313" key="1">
    <source>
        <dbReference type="EMBL" id="PLR27940.1"/>
    </source>
</evidence>
<dbReference type="PANTHER" id="PTHR12993">
    <property type="entry name" value="N-ACETYLGLUCOSAMINYL-PHOSPHATIDYLINOSITOL DE-N-ACETYLASE-RELATED"/>
    <property type="match status" value="1"/>
</dbReference>
<dbReference type="InterPro" id="IPR024078">
    <property type="entry name" value="LmbE-like_dom_sf"/>
</dbReference>
<dbReference type="PANTHER" id="PTHR12993:SF29">
    <property type="entry name" value="BLR3841 PROTEIN"/>
    <property type="match status" value="1"/>
</dbReference>
<dbReference type="RefSeq" id="WP_101717137.1">
    <property type="nucleotide sequence ID" value="NZ_PJRS01000011.1"/>
</dbReference>
<evidence type="ECO:0000313" key="2">
    <source>
        <dbReference type="Proteomes" id="UP000234479"/>
    </source>
</evidence>
<organism evidence="1 2">
    <name type="scientific">Caulobacter zeae</name>
    <dbReference type="NCBI Taxonomy" id="2055137"/>
    <lineage>
        <taxon>Bacteria</taxon>
        <taxon>Pseudomonadati</taxon>
        <taxon>Pseudomonadota</taxon>
        <taxon>Alphaproteobacteria</taxon>
        <taxon>Caulobacterales</taxon>
        <taxon>Caulobacteraceae</taxon>
        <taxon>Caulobacter</taxon>
    </lineage>
</organism>
<comment type="caution">
    <text evidence="1">The sequence shown here is derived from an EMBL/GenBank/DDBJ whole genome shotgun (WGS) entry which is preliminary data.</text>
</comment>
<sequence>MGGRSPVVTALGEPAWAALVNQAFNLEAKVLDGLSPFLILAPHPDDETLGCGGLIARASKLGLKPRVVYLTDGEGSHRGSATWPPRRLARARRQEALAALDILGVPPDDVHFVGWPDGAPLPRDQAAYADTLRDLREWSDRFKPWSVWAPWRHEQHCDHVAANVLASDYIASIDTREPVKMEYLVWGWADPDLAHRHGAKGVWGLMCGDEIARRRRALACHETQMTPLIQDAAESFRVSPELAALTERPVEIFLECRR</sequence>
<name>A0A2N5DPE0_9CAUL</name>
<keyword evidence="2" id="KW-1185">Reference proteome</keyword>
<dbReference type="Pfam" id="PF02585">
    <property type="entry name" value="PIG-L"/>
    <property type="match status" value="1"/>
</dbReference>
<gene>
    <name evidence="1" type="ORF">SGCZBJ_06215</name>
</gene>
<protein>
    <submittedName>
        <fullName evidence="1">PIG-L domain-containing protein</fullName>
    </submittedName>
</protein>
<proteinExistence type="predicted"/>
<dbReference type="AlphaFoldDB" id="A0A2N5DPE0"/>
<dbReference type="Proteomes" id="UP000234479">
    <property type="component" value="Unassembled WGS sequence"/>
</dbReference>
<dbReference type="OrthoDB" id="9790023at2"/>
<dbReference type="EMBL" id="PJRS01000011">
    <property type="protein sequence ID" value="PLR27940.1"/>
    <property type="molecule type" value="Genomic_DNA"/>
</dbReference>
<accession>A0A2N5DPE0</accession>
<reference evidence="1 2" key="1">
    <citation type="submission" date="2017-12" db="EMBL/GenBank/DDBJ databases">
        <title>The genome sequence of Caulobacter sp. 410.</title>
        <authorList>
            <person name="Gao J."/>
            <person name="Mao X."/>
            <person name="Sun J."/>
        </authorList>
    </citation>
    <scope>NUCLEOTIDE SEQUENCE [LARGE SCALE GENOMIC DNA]</scope>
    <source>
        <strain evidence="1 2">410</strain>
    </source>
</reference>
<dbReference type="SUPFAM" id="SSF102588">
    <property type="entry name" value="LmbE-like"/>
    <property type="match status" value="1"/>
</dbReference>
<dbReference type="GO" id="GO:0016811">
    <property type="term" value="F:hydrolase activity, acting on carbon-nitrogen (but not peptide) bonds, in linear amides"/>
    <property type="evidence" value="ECO:0007669"/>
    <property type="project" value="TreeGrafter"/>
</dbReference>
<dbReference type="Gene3D" id="3.40.50.10320">
    <property type="entry name" value="LmbE-like"/>
    <property type="match status" value="1"/>
</dbReference>